<dbReference type="AlphaFoldDB" id="A0AAU9D297"/>
<dbReference type="Pfam" id="PF13350">
    <property type="entry name" value="Y_phosphatase3"/>
    <property type="match status" value="1"/>
</dbReference>
<comment type="similarity">
    <text evidence="1">Belongs to the protein-tyrosine phosphatase family.</text>
</comment>
<accession>A0AAU9D297</accession>
<evidence type="ECO:0000256" key="1">
    <source>
        <dbReference type="ARBA" id="ARBA00009580"/>
    </source>
</evidence>
<dbReference type="InterPro" id="IPR026893">
    <property type="entry name" value="Tyr/Ser_Pase_IphP-type"/>
</dbReference>
<dbReference type="KEGG" id="xap:XA3_13370"/>
<sequence>MSLDYVEAFFLKDGQNELHLQTEDKIAKYKLYWTEDLDRYTKNKHFLLESEQKKLKFEFNYNSQKVNYFIIEWPKQDPILFGYRILPLAGMYNFRDIGGYLTEDGRRIKWGVGYRSDFLTNLRPAGEDFFKSLKIKSIIDYRSPSEIAADPNPVIDPKIKNFQFDPEADTAREAGKLQSMKATQSLKERAQQALAQGQTGIQKMINQQLAFVTSPNSHLAFAKSLKIIGNAQNLPSMQHCRGGKDRTGFALMLLEGLLGVPKQTLIYDYLLTERARAEKNQRYYQYFLKETNDEQLAGYLYSLYDTRAEFIEASIDKIITNYGSFSNYAIEVLKLQAKDLQNLKTNFLED</sequence>
<dbReference type="InterPro" id="IPR029021">
    <property type="entry name" value="Prot-tyrosine_phosphatase-like"/>
</dbReference>
<dbReference type="EMBL" id="AP026802">
    <property type="protein sequence ID" value="BDR58896.1"/>
    <property type="molecule type" value="Genomic_DNA"/>
</dbReference>
<evidence type="ECO:0000313" key="3">
    <source>
        <dbReference type="Proteomes" id="UP001321861"/>
    </source>
</evidence>
<proteinExistence type="inferred from homology"/>
<gene>
    <name evidence="2" type="ORF">XA3_13370</name>
</gene>
<name>A0AAU9D297_9LACO</name>
<organism evidence="2 3">
    <name type="scientific">Xylocopilactobacillus apicola</name>
    <dbReference type="NCBI Taxonomy" id="2932184"/>
    <lineage>
        <taxon>Bacteria</taxon>
        <taxon>Bacillati</taxon>
        <taxon>Bacillota</taxon>
        <taxon>Bacilli</taxon>
        <taxon>Lactobacillales</taxon>
        <taxon>Lactobacillaceae</taxon>
        <taxon>Xylocopilactobacillus</taxon>
    </lineage>
</organism>
<protein>
    <submittedName>
        <fullName evidence="2">Protein-tyrosine-phosphatase</fullName>
    </submittedName>
</protein>
<dbReference type="PANTHER" id="PTHR31126:SF1">
    <property type="entry name" value="TYROSINE SPECIFIC PROTEIN PHOSPHATASES DOMAIN-CONTAINING PROTEIN"/>
    <property type="match status" value="1"/>
</dbReference>
<dbReference type="RefSeq" id="WP_317634722.1">
    <property type="nucleotide sequence ID" value="NZ_AP026802.1"/>
</dbReference>
<keyword evidence="3" id="KW-1185">Reference proteome</keyword>
<dbReference type="Proteomes" id="UP001321861">
    <property type="component" value="Chromosome"/>
</dbReference>
<dbReference type="SUPFAM" id="SSF52799">
    <property type="entry name" value="(Phosphotyrosine protein) phosphatases II"/>
    <property type="match status" value="1"/>
</dbReference>
<dbReference type="Gene3D" id="3.90.190.10">
    <property type="entry name" value="Protein tyrosine phosphatase superfamily"/>
    <property type="match status" value="1"/>
</dbReference>
<dbReference type="PANTHER" id="PTHR31126">
    <property type="entry name" value="TYROSINE-PROTEIN PHOSPHATASE"/>
    <property type="match status" value="1"/>
</dbReference>
<dbReference type="GO" id="GO:0004721">
    <property type="term" value="F:phosphoprotein phosphatase activity"/>
    <property type="evidence" value="ECO:0007669"/>
    <property type="project" value="InterPro"/>
</dbReference>
<evidence type="ECO:0000313" key="2">
    <source>
        <dbReference type="EMBL" id="BDR58896.1"/>
    </source>
</evidence>
<reference evidence="2 3" key="1">
    <citation type="journal article" date="2023" name="Microbiol. Spectr.">
        <title>Symbiosis of Carpenter Bees with Uncharacterized Lactic Acid Bacteria Showing NAD Auxotrophy.</title>
        <authorList>
            <person name="Kawasaki S."/>
            <person name="Ozawa K."/>
            <person name="Mori T."/>
            <person name="Yamamoto A."/>
            <person name="Ito M."/>
            <person name="Ohkuma M."/>
            <person name="Sakamoto M."/>
            <person name="Matsutani M."/>
        </authorList>
    </citation>
    <scope>NUCLEOTIDE SEQUENCE [LARGE SCALE GENOMIC DNA]</scope>
    <source>
        <strain evidence="2 3">XA3</strain>
    </source>
</reference>